<dbReference type="SUPFAM" id="SSF53474">
    <property type="entry name" value="alpha/beta-Hydrolases"/>
    <property type="match status" value="1"/>
</dbReference>
<organism evidence="3 4">
    <name type="scientific">Nocardioides luteus</name>
    <dbReference type="NCBI Taxonomy" id="1844"/>
    <lineage>
        <taxon>Bacteria</taxon>
        <taxon>Bacillati</taxon>
        <taxon>Actinomycetota</taxon>
        <taxon>Actinomycetes</taxon>
        <taxon>Propionibacteriales</taxon>
        <taxon>Nocardioidaceae</taxon>
        <taxon>Nocardioides</taxon>
    </lineage>
</organism>
<dbReference type="Pfam" id="PF07859">
    <property type="entry name" value="Abhydrolase_3"/>
    <property type="match status" value="1"/>
</dbReference>
<reference evidence="3" key="2">
    <citation type="submission" date="2023-01" db="EMBL/GenBank/DDBJ databases">
        <authorList>
            <person name="Sun Q."/>
            <person name="Evtushenko L."/>
        </authorList>
    </citation>
    <scope>NUCLEOTIDE SEQUENCE</scope>
    <source>
        <strain evidence="3">VKM Ac-1246</strain>
    </source>
</reference>
<evidence type="ECO:0000259" key="2">
    <source>
        <dbReference type="Pfam" id="PF07859"/>
    </source>
</evidence>
<comment type="caution">
    <text evidence="3">The sequence shown here is derived from an EMBL/GenBank/DDBJ whole genome shotgun (WGS) entry which is preliminary data.</text>
</comment>
<accession>A0ABQ5SXB4</accession>
<proteinExistence type="predicted"/>
<dbReference type="PANTHER" id="PTHR48081">
    <property type="entry name" value="AB HYDROLASE SUPERFAMILY PROTEIN C4A8.06C"/>
    <property type="match status" value="1"/>
</dbReference>
<protein>
    <submittedName>
        <fullName evidence="3">Acetylhydrolase</fullName>
    </submittedName>
</protein>
<evidence type="ECO:0000313" key="3">
    <source>
        <dbReference type="EMBL" id="GLJ68298.1"/>
    </source>
</evidence>
<sequence>MPPFCATAGRRPSTGLYRVPMLPLRTRIFAFLQQRLMKSPLTAEEMIALRAQREGFRTGPITALLFGRPADVETKETYVDGRRYAVYTPRGLNGPAPVVINFHGGGWCLGTPEQSAWVSSHVAARTGSIVVAPTYRLAPEHPFPAAVEDAWAAVEWVAKHAADLGGDPGRISVMGDSAGGNLATVVALMARDAGGPAIESQVLIYPAVEMYEKFPSEAANANGPVLTSTQMSTFSHLYMGSSYGDESWQASPLRATSHADLPPTLIITALHDPIRDHGTRYAEALRAAGTEVTLVDYDTAFHGFMSLPGVAPAAKKALAGIAEFLRSLPR</sequence>
<reference evidence="3" key="1">
    <citation type="journal article" date="2014" name="Int. J. Syst. Evol. Microbiol.">
        <title>Complete genome of a new Firmicutes species belonging to the dominant human colonic microbiota ('Ruminococcus bicirculans') reveals two chromosomes and a selective capacity to utilize plant glucans.</title>
        <authorList>
            <consortium name="NISC Comparative Sequencing Program"/>
            <person name="Wegmann U."/>
            <person name="Louis P."/>
            <person name="Goesmann A."/>
            <person name="Henrissat B."/>
            <person name="Duncan S.H."/>
            <person name="Flint H.J."/>
        </authorList>
    </citation>
    <scope>NUCLEOTIDE SEQUENCE</scope>
    <source>
        <strain evidence="3">VKM Ac-1246</strain>
    </source>
</reference>
<keyword evidence="1" id="KW-0378">Hydrolase</keyword>
<evidence type="ECO:0000313" key="4">
    <source>
        <dbReference type="Proteomes" id="UP001142292"/>
    </source>
</evidence>
<dbReference type="InterPro" id="IPR050300">
    <property type="entry name" value="GDXG_lipolytic_enzyme"/>
</dbReference>
<keyword evidence="4" id="KW-1185">Reference proteome</keyword>
<dbReference type="Gene3D" id="3.40.50.1820">
    <property type="entry name" value="alpha/beta hydrolase"/>
    <property type="match status" value="1"/>
</dbReference>
<feature type="domain" description="Alpha/beta hydrolase fold-3" evidence="2">
    <location>
        <begin position="99"/>
        <end position="305"/>
    </location>
</feature>
<dbReference type="InterPro" id="IPR013094">
    <property type="entry name" value="AB_hydrolase_3"/>
</dbReference>
<name>A0ABQ5SXB4_9ACTN</name>
<dbReference type="EMBL" id="BSEL01000005">
    <property type="protein sequence ID" value="GLJ68298.1"/>
    <property type="molecule type" value="Genomic_DNA"/>
</dbReference>
<gene>
    <name evidence="3" type="ORF">GCM10017579_23340</name>
</gene>
<dbReference type="InterPro" id="IPR029058">
    <property type="entry name" value="AB_hydrolase_fold"/>
</dbReference>
<dbReference type="Proteomes" id="UP001142292">
    <property type="component" value="Unassembled WGS sequence"/>
</dbReference>
<evidence type="ECO:0000256" key="1">
    <source>
        <dbReference type="ARBA" id="ARBA00022801"/>
    </source>
</evidence>
<dbReference type="PANTHER" id="PTHR48081:SF8">
    <property type="entry name" value="ALPHA_BETA HYDROLASE FOLD-3 DOMAIN-CONTAINING PROTEIN-RELATED"/>
    <property type="match status" value="1"/>
</dbReference>